<dbReference type="Proteomes" id="UP000295124">
    <property type="component" value="Unassembled WGS sequence"/>
</dbReference>
<dbReference type="OrthoDB" id="5582316at2"/>
<proteinExistence type="predicted"/>
<comment type="caution">
    <text evidence="2">The sequence shown here is derived from an EMBL/GenBank/DDBJ whole genome shotgun (WGS) entry which is preliminary data.</text>
</comment>
<dbReference type="Pfam" id="PF16868">
    <property type="entry name" value="NMT1_3"/>
    <property type="match status" value="1"/>
</dbReference>
<protein>
    <submittedName>
        <fullName evidence="2">TAXI family TRAP transporter solute-binding subunit</fullName>
    </submittedName>
</protein>
<dbReference type="RefSeq" id="WP_132176693.1">
    <property type="nucleotide sequence ID" value="NZ_SMKX01000200.1"/>
</dbReference>
<dbReference type="CDD" id="cd13569">
    <property type="entry name" value="PBP2_TAXI_TRAP_like_1"/>
    <property type="match status" value="1"/>
</dbReference>
<feature type="chain" id="PRO_5038495592" evidence="1">
    <location>
        <begin position="24"/>
        <end position="329"/>
    </location>
</feature>
<dbReference type="PROSITE" id="PS51257">
    <property type="entry name" value="PROKAR_LIPOPROTEIN"/>
    <property type="match status" value="1"/>
</dbReference>
<sequence>MRIRRLPAVVVALAAAVSLVACGGQREPTGSGTAAGGRLTIATGNTTGNTTGVYYQLGGALASVISQKVTGYRATASETGASVQNIQGLVGGNYDIAFSLGDTAADAVKGENSFQTKQDVVALTRLYNNYTQVAVRTSANINSIADLKGKRVSTGSPNSGTEVIARRLLEAAGLDPAKDVTAQRLGLPESVDAMKSGSIDALVWSGGLPTGGITDLTTSLGKGVKLLPIADLLPKMTEKYGSVYAEAPIPAATYKQPGDVATIVVPNVLLVRKDMKDELAEQLTKTIYENLDALVAVNAAAKGITKENAAKTEPVPLHPGAQKALDGLK</sequence>
<dbReference type="AlphaFoldDB" id="A0A4R4YKN7"/>
<evidence type="ECO:0000313" key="2">
    <source>
        <dbReference type="EMBL" id="TDD45548.1"/>
    </source>
</evidence>
<evidence type="ECO:0000313" key="3">
    <source>
        <dbReference type="Proteomes" id="UP000295124"/>
    </source>
</evidence>
<dbReference type="Gene3D" id="3.40.190.10">
    <property type="entry name" value="Periplasmic binding protein-like II"/>
    <property type="match status" value="2"/>
</dbReference>
<reference evidence="2 3" key="1">
    <citation type="submission" date="2019-03" db="EMBL/GenBank/DDBJ databases">
        <title>Draft genome sequences of novel Actinobacteria.</title>
        <authorList>
            <person name="Sahin N."/>
            <person name="Ay H."/>
            <person name="Saygin H."/>
        </authorList>
    </citation>
    <scope>NUCLEOTIDE SEQUENCE [LARGE SCALE GENOMIC DNA]</scope>
    <source>
        <strain evidence="2 3">JCM 13523</strain>
    </source>
</reference>
<dbReference type="NCBIfam" id="TIGR02122">
    <property type="entry name" value="TRAP_TAXI"/>
    <property type="match status" value="1"/>
</dbReference>
<dbReference type="PANTHER" id="PTHR42941:SF1">
    <property type="entry name" value="SLL1037 PROTEIN"/>
    <property type="match status" value="1"/>
</dbReference>
<keyword evidence="3" id="KW-1185">Reference proteome</keyword>
<feature type="signal peptide" evidence="1">
    <location>
        <begin position="1"/>
        <end position="23"/>
    </location>
</feature>
<dbReference type="SUPFAM" id="SSF53850">
    <property type="entry name" value="Periplasmic binding protein-like II"/>
    <property type="match status" value="1"/>
</dbReference>
<organism evidence="2 3">
    <name type="scientific">Kribbella antibiotica</name>
    <dbReference type="NCBI Taxonomy" id="190195"/>
    <lineage>
        <taxon>Bacteria</taxon>
        <taxon>Bacillati</taxon>
        <taxon>Actinomycetota</taxon>
        <taxon>Actinomycetes</taxon>
        <taxon>Propionibacteriales</taxon>
        <taxon>Kribbellaceae</taxon>
        <taxon>Kribbella</taxon>
    </lineage>
</organism>
<name>A0A4R4YKN7_9ACTN</name>
<dbReference type="EMBL" id="SMKX01000200">
    <property type="protein sequence ID" value="TDD45548.1"/>
    <property type="molecule type" value="Genomic_DNA"/>
</dbReference>
<dbReference type="PANTHER" id="PTHR42941">
    <property type="entry name" value="SLL1037 PROTEIN"/>
    <property type="match status" value="1"/>
</dbReference>
<keyword evidence="1" id="KW-0732">Signal</keyword>
<evidence type="ECO:0000256" key="1">
    <source>
        <dbReference type="SAM" id="SignalP"/>
    </source>
</evidence>
<gene>
    <name evidence="2" type="ORF">E1263_38445</name>
</gene>
<accession>A0A4R4YKN7</accession>
<dbReference type="InterPro" id="IPR011852">
    <property type="entry name" value="TRAP_TAXI"/>
</dbReference>